<gene>
    <name evidence="2" type="ORF">AB1Y20_020666</name>
</gene>
<keyword evidence="3" id="KW-1185">Reference proteome</keyword>
<feature type="region of interest" description="Disordered" evidence="1">
    <location>
        <begin position="204"/>
        <end position="236"/>
    </location>
</feature>
<evidence type="ECO:0000313" key="2">
    <source>
        <dbReference type="EMBL" id="KAL1525829.1"/>
    </source>
</evidence>
<feature type="compositionally biased region" description="Low complexity" evidence="1">
    <location>
        <begin position="271"/>
        <end position="300"/>
    </location>
</feature>
<feature type="region of interest" description="Disordered" evidence="1">
    <location>
        <begin position="261"/>
        <end position="352"/>
    </location>
</feature>
<comment type="caution">
    <text evidence="2">The sequence shown here is derived from an EMBL/GenBank/DDBJ whole genome shotgun (WGS) entry which is preliminary data.</text>
</comment>
<proteinExistence type="predicted"/>
<dbReference type="AlphaFoldDB" id="A0AB34JVU7"/>
<accession>A0AB34JVU7</accession>
<feature type="compositionally biased region" description="Low complexity" evidence="1">
    <location>
        <begin position="226"/>
        <end position="236"/>
    </location>
</feature>
<evidence type="ECO:0000313" key="3">
    <source>
        <dbReference type="Proteomes" id="UP001515480"/>
    </source>
</evidence>
<reference evidence="2 3" key="1">
    <citation type="journal article" date="2024" name="Science">
        <title>Giant polyketide synthase enzymes in the biosynthesis of giant marine polyether toxins.</title>
        <authorList>
            <person name="Fallon T.R."/>
            <person name="Shende V.V."/>
            <person name="Wierzbicki I.H."/>
            <person name="Pendleton A.L."/>
            <person name="Watervoot N.F."/>
            <person name="Auber R.P."/>
            <person name="Gonzalez D.J."/>
            <person name="Wisecaver J.H."/>
            <person name="Moore B.S."/>
        </authorList>
    </citation>
    <scope>NUCLEOTIDE SEQUENCE [LARGE SCALE GENOMIC DNA]</scope>
    <source>
        <strain evidence="2 3">12B1</strain>
    </source>
</reference>
<sequence length="480" mass="49669">MDGARGALADTVRLLTSGEQVTVAVTASSQPQQESPLFTVRRGEEVVVDSSADWAAVLRELSVCAVPWAQFTSGSWWGLPPVEVPLVRQPMPWTADADALGISAVFGLPPVSSNVDALLFLMGCCEPPPGFVSVEELSQCFAEEAPVAERDAIVALLSMLSAATRSQPEVVDSVHSRLRAIMQSADAPATFMAFGRAWRQGALEPPSRLASRPASPSSARAHRRPQSSPARPPAAASLEDEINAMSPDTMRQKLMAVLAGGGLPGATRRSQPPGAAATPAALPASQQQAAPAAARLQSTRVQHSGQLGGLFGGGLAASDPSLTSAGARAPPSGPPPRQPSLGASSGLRPAPAPMASAVPSIASVLRTVAPEETEAVATAVVIPESCYHLPVTAVVESLVAHGMPDVVAQFAHAAGDTAMRATPGSTFEAVCLRGTVDPRVCAIHAVCSVYLQSSRCRATRTLQTGARREPHGLREAPRHA</sequence>
<feature type="compositionally biased region" description="Low complexity" evidence="1">
    <location>
        <begin position="205"/>
        <end position="219"/>
    </location>
</feature>
<evidence type="ECO:0000256" key="1">
    <source>
        <dbReference type="SAM" id="MobiDB-lite"/>
    </source>
</evidence>
<dbReference type="EMBL" id="JBGBPQ010000004">
    <property type="protein sequence ID" value="KAL1525829.1"/>
    <property type="molecule type" value="Genomic_DNA"/>
</dbReference>
<name>A0AB34JVU7_PRYPA</name>
<dbReference type="Proteomes" id="UP001515480">
    <property type="component" value="Unassembled WGS sequence"/>
</dbReference>
<protein>
    <submittedName>
        <fullName evidence="2">Uncharacterized protein</fullName>
    </submittedName>
</protein>
<organism evidence="2 3">
    <name type="scientific">Prymnesium parvum</name>
    <name type="common">Toxic golden alga</name>
    <dbReference type="NCBI Taxonomy" id="97485"/>
    <lineage>
        <taxon>Eukaryota</taxon>
        <taxon>Haptista</taxon>
        <taxon>Haptophyta</taxon>
        <taxon>Prymnesiophyceae</taxon>
        <taxon>Prymnesiales</taxon>
        <taxon>Prymnesiaceae</taxon>
        <taxon>Prymnesium</taxon>
    </lineage>
</organism>
<feature type="compositionally biased region" description="Gly residues" evidence="1">
    <location>
        <begin position="306"/>
        <end position="315"/>
    </location>
</feature>